<dbReference type="Proteomes" id="UP001172159">
    <property type="component" value="Unassembled WGS sequence"/>
</dbReference>
<name>A0AA40E8M8_9PEZI</name>
<dbReference type="PANTHER" id="PTHR30383:SF31">
    <property type="entry name" value="SGNH HYDROLASE-TYPE ESTERASE DOMAIN-CONTAINING PROTEIN-RELATED"/>
    <property type="match status" value="1"/>
</dbReference>
<sequence length="264" mass="28692">MVFLPIHNLMLALATPLANHGVAVNHFNLGARALQPIANGIPLRIMPLGASITYGQASTDGNGYRQELRNQLVAAGNTLVNFVGSRKAGTMRDNDVEGWPGARIEEVHAKATAAVSVPKYKPNVFLVNAGTNDALQDKNVNTAAVRMEAMLVDLWRLSPRAVVVLSTLLMNRDANVERRVLDINNQFRGLVKSLRDRGRRVVLVDMHSDQGPMDIDLADQTHPNDGGYRKMANLWLAGLVTAGDEGWIQAPEHVAGLPDDGLRS</sequence>
<dbReference type="InterPro" id="IPR036514">
    <property type="entry name" value="SGNH_hydro_sf"/>
</dbReference>
<dbReference type="Gene3D" id="3.40.50.1110">
    <property type="entry name" value="SGNH hydrolase"/>
    <property type="match status" value="1"/>
</dbReference>
<feature type="domain" description="SGNH hydrolase-type esterase" evidence="1">
    <location>
        <begin position="48"/>
        <end position="229"/>
    </location>
</feature>
<organism evidence="2 3">
    <name type="scientific">Apiosordaria backusii</name>
    <dbReference type="NCBI Taxonomy" id="314023"/>
    <lineage>
        <taxon>Eukaryota</taxon>
        <taxon>Fungi</taxon>
        <taxon>Dikarya</taxon>
        <taxon>Ascomycota</taxon>
        <taxon>Pezizomycotina</taxon>
        <taxon>Sordariomycetes</taxon>
        <taxon>Sordariomycetidae</taxon>
        <taxon>Sordariales</taxon>
        <taxon>Lasiosphaeriaceae</taxon>
        <taxon>Apiosordaria</taxon>
    </lineage>
</organism>
<dbReference type="Pfam" id="PF13472">
    <property type="entry name" value="Lipase_GDSL_2"/>
    <property type="match status" value="1"/>
</dbReference>
<keyword evidence="2" id="KW-0378">Hydrolase</keyword>
<dbReference type="GO" id="GO:0004622">
    <property type="term" value="F:phosphatidylcholine lysophospholipase activity"/>
    <property type="evidence" value="ECO:0007669"/>
    <property type="project" value="TreeGrafter"/>
</dbReference>
<protein>
    <submittedName>
        <fullName evidence="2">SGNH hydrolase-type esterase domain-containing protein</fullName>
    </submittedName>
</protein>
<dbReference type="SUPFAM" id="SSF52266">
    <property type="entry name" value="SGNH hydrolase"/>
    <property type="match status" value="1"/>
</dbReference>
<dbReference type="CDD" id="cd01833">
    <property type="entry name" value="XynB_like"/>
    <property type="match status" value="1"/>
</dbReference>
<dbReference type="AlphaFoldDB" id="A0AA40E8M8"/>
<keyword evidence="3" id="KW-1185">Reference proteome</keyword>
<accession>A0AA40E8M8</accession>
<proteinExistence type="predicted"/>
<reference evidence="2" key="1">
    <citation type="submission" date="2023-06" db="EMBL/GenBank/DDBJ databases">
        <title>Genome-scale phylogeny and comparative genomics of the fungal order Sordariales.</title>
        <authorList>
            <consortium name="Lawrence Berkeley National Laboratory"/>
            <person name="Hensen N."/>
            <person name="Bonometti L."/>
            <person name="Westerberg I."/>
            <person name="Brannstrom I.O."/>
            <person name="Guillou S."/>
            <person name="Cros-Aarteil S."/>
            <person name="Calhoun S."/>
            <person name="Haridas S."/>
            <person name="Kuo A."/>
            <person name="Mondo S."/>
            <person name="Pangilinan J."/>
            <person name="Riley R."/>
            <person name="Labutti K."/>
            <person name="Andreopoulos B."/>
            <person name="Lipzen A."/>
            <person name="Chen C."/>
            <person name="Yanf M."/>
            <person name="Daum C."/>
            <person name="Ng V."/>
            <person name="Clum A."/>
            <person name="Steindorff A."/>
            <person name="Ohm R."/>
            <person name="Martin F."/>
            <person name="Silar P."/>
            <person name="Natvig D."/>
            <person name="Lalanne C."/>
            <person name="Gautier V."/>
            <person name="Ament-Velasquez S.L."/>
            <person name="Kruys A."/>
            <person name="Hutchinson M.I."/>
            <person name="Powell A.J."/>
            <person name="Barry K."/>
            <person name="Miller A.N."/>
            <person name="Grigoriev I.V."/>
            <person name="Debuchy R."/>
            <person name="Gladieux P."/>
            <person name="Thoren M.H."/>
            <person name="Johannesson H."/>
        </authorList>
    </citation>
    <scope>NUCLEOTIDE SEQUENCE</scope>
    <source>
        <strain evidence="2">CBS 540.89</strain>
    </source>
</reference>
<gene>
    <name evidence="2" type="ORF">B0T21DRAFT_413798</name>
</gene>
<evidence type="ECO:0000313" key="2">
    <source>
        <dbReference type="EMBL" id="KAK0726468.1"/>
    </source>
</evidence>
<dbReference type="PANTHER" id="PTHR30383">
    <property type="entry name" value="THIOESTERASE 1/PROTEASE 1/LYSOPHOSPHOLIPASE L1"/>
    <property type="match status" value="1"/>
</dbReference>
<dbReference type="InterPro" id="IPR013830">
    <property type="entry name" value="SGNH_hydro"/>
</dbReference>
<evidence type="ECO:0000259" key="1">
    <source>
        <dbReference type="Pfam" id="PF13472"/>
    </source>
</evidence>
<evidence type="ECO:0000313" key="3">
    <source>
        <dbReference type="Proteomes" id="UP001172159"/>
    </source>
</evidence>
<comment type="caution">
    <text evidence="2">The sequence shown here is derived from an EMBL/GenBank/DDBJ whole genome shotgun (WGS) entry which is preliminary data.</text>
</comment>
<dbReference type="EMBL" id="JAUKTV010000010">
    <property type="protein sequence ID" value="KAK0726468.1"/>
    <property type="molecule type" value="Genomic_DNA"/>
</dbReference>
<dbReference type="InterPro" id="IPR051532">
    <property type="entry name" value="Ester_Hydrolysis_Enzymes"/>
</dbReference>